<gene>
    <name evidence="2" type="ORF">ACFPIE_10550</name>
</gene>
<keyword evidence="1" id="KW-0472">Membrane</keyword>
<feature type="transmembrane region" description="Helical" evidence="1">
    <location>
        <begin position="201"/>
        <end position="216"/>
    </location>
</feature>
<feature type="transmembrane region" description="Helical" evidence="1">
    <location>
        <begin position="341"/>
        <end position="364"/>
    </location>
</feature>
<keyword evidence="1" id="KW-1133">Transmembrane helix</keyword>
<feature type="transmembrane region" description="Helical" evidence="1">
    <location>
        <begin position="223"/>
        <end position="243"/>
    </location>
</feature>
<dbReference type="Proteomes" id="UP001596152">
    <property type="component" value="Unassembled WGS sequence"/>
</dbReference>
<feature type="transmembrane region" description="Helical" evidence="1">
    <location>
        <begin position="154"/>
        <end position="173"/>
    </location>
</feature>
<proteinExistence type="predicted"/>
<evidence type="ECO:0000256" key="1">
    <source>
        <dbReference type="SAM" id="Phobius"/>
    </source>
</evidence>
<protein>
    <recommendedName>
        <fullName evidence="4">O-antigen ligase domain-containing protein</fullName>
    </recommendedName>
</protein>
<evidence type="ECO:0000313" key="2">
    <source>
        <dbReference type="EMBL" id="MFC5344357.1"/>
    </source>
</evidence>
<comment type="caution">
    <text evidence="2">The sequence shown here is derived from an EMBL/GenBank/DDBJ whole genome shotgun (WGS) entry which is preliminary data.</text>
</comment>
<keyword evidence="3" id="KW-1185">Reference proteome</keyword>
<reference evidence="3" key="1">
    <citation type="journal article" date="2019" name="Int. J. Syst. Evol. Microbiol.">
        <title>The Global Catalogue of Microorganisms (GCM) 10K type strain sequencing project: providing services to taxonomists for standard genome sequencing and annotation.</title>
        <authorList>
            <consortium name="The Broad Institute Genomics Platform"/>
            <consortium name="The Broad Institute Genome Sequencing Center for Infectious Disease"/>
            <person name="Wu L."/>
            <person name="Ma J."/>
        </authorList>
    </citation>
    <scope>NUCLEOTIDE SEQUENCE [LARGE SCALE GENOMIC DNA]</scope>
    <source>
        <strain evidence="3">JCM 12125</strain>
    </source>
</reference>
<keyword evidence="1" id="KW-0812">Transmembrane</keyword>
<dbReference type="EMBL" id="JBHSLF010000020">
    <property type="protein sequence ID" value="MFC5344357.1"/>
    <property type="molecule type" value="Genomic_DNA"/>
</dbReference>
<name>A0ABW0FUK1_9CAUL</name>
<feature type="transmembrane region" description="Helical" evidence="1">
    <location>
        <begin position="107"/>
        <end position="129"/>
    </location>
</feature>
<sequence length="395" mass="42104">MILLLPMFGGVFAYVVDAPPLYLLAKAWPVLTAPLALFAAWRLNPPWQPLLLAACAWLLGVTPFVSVTQLGNDAFGALASTAKIWSLTGALGAAASLWLIRPTPRDLTWAVVVLAAITFGFLIGAWLFAPDALFQQGIEDTKVFLSDVERGRRINAPMMFGILTLFLINRSFWQRPKVWKALLILGGLVAMVVMYKQRAQIGGTVVGLGLGAMLSLRRWQGPAMMATAAVVIAAAVPVVLWLGQDAVDSLGGSLSMRQIEAEHALAFLNDQPWRWIVGVGSATRVGDVTLGDIVGTPFFFPSDLGWLGVVFEYGVIGAGLMLALHLLAIRMAWEAAQRGQVVGAAVLDYAIFLLVVSPVVSVVLSPGELATVLALSWWLVRTPPAPSGAASGSAP</sequence>
<dbReference type="RefSeq" id="WP_374037080.1">
    <property type="nucleotide sequence ID" value="NZ_CP169082.1"/>
</dbReference>
<feature type="transmembrane region" description="Helical" evidence="1">
    <location>
        <begin position="178"/>
        <end position="195"/>
    </location>
</feature>
<evidence type="ECO:0008006" key="4">
    <source>
        <dbReference type="Google" id="ProtNLM"/>
    </source>
</evidence>
<feature type="transmembrane region" description="Helical" evidence="1">
    <location>
        <begin position="304"/>
        <end position="329"/>
    </location>
</feature>
<organism evidence="2 3">
    <name type="scientific">Brevundimonas staleyi</name>
    <dbReference type="NCBI Taxonomy" id="74326"/>
    <lineage>
        <taxon>Bacteria</taxon>
        <taxon>Pseudomonadati</taxon>
        <taxon>Pseudomonadota</taxon>
        <taxon>Alphaproteobacteria</taxon>
        <taxon>Caulobacterales</taxon>
        <taxon>Caulobacteraceae</taxon>
        <taxon>Brevundimonas</taxon>
    </lineage>
</organism>
<feature type="transmembrane region" description="Helical" evidence="1">
    <location>
        <begin position="23"/>
        <end position="43"/>
    </location>
</feature>
<feature type="transmembrane region" description="Helical" evidence="1">
    <location>
        <begin position="50"/>
        <end position="70"/>
    </location>
</feature>
<evidence type="ECO:0000313" key="3">
    <source>
        <dbReference type="Proteomes" id="UP001596152"/>
    </source>
</evidence>
<accession>A0ABW0FUK1</accession>
<feature type="transmembrane region" description="Helical" evidence="1">
    <location>
        <begin position="82"/>
        <end position="100"/>
    </location>
</feature>